<dbReference type="RefSeq" id="WP_209998117.1">
    <property type="nucleotide sequence ID" value="NZ_BAAAJY010000010.1"/>
</dbReference>
<feature type="domain" description="SAF" evidence="3">
    <location>
        <begin position="76"/>
        <end position="138"/>
    </location>
</feature>
<dbReference type="Proteomes" id="UP001296993">
    <property type="component" value="Unassembled WGS sequence"/>
</dbReference>
<dbReference type="SMART" id="SM00858">
    <property type="entry name" value="SAF"/>
    <property type="match status" value="1"/>
</dbReference>
<name>A0ABS4XEI8_9MICC</name>
<keyword evidence="2" id="KW-0812">Transmembrane</keyword>
<dbReference type="EMBL" id="JAGIOF010000001">
    <property type="protein sequence ID" value="MBP2386808.1"/>
    <property type="molecule type" value="Genomic_DNA"/>
</dbReference>
<keyword evidence="2" id="KW-0472">Membrane</keyword>
<dbReference type="CDD" id="cd11614">
    <property type="entry name" value="SAF_CpaB_FlgA_like"/>
    <property type="match status" value="1"/>
</dbReference>
<protein>
    <submittedName>
        <fullName evidence="4">Flp pilus assembly protein CpaB</fullName>
    </submittedName>
</protein>
<reference evidence="4 5" key="1">
    <citation type="submission" date="2021-03" db="EMBL/GenBank/DDBJ databases">
        <title>Sequencing the genomes of 1000 actinobacteria strains.</title>
        <authorList>
            <person name="Klenk H.-P."/>
        </authorList>
    </citation>
    <scope>NUCLEOTIDE SEQUENCE [LARGE SCALE GENOMIC DNA]</scope>
    <source>
        <strain evidence="4 5">DSM 15797</strain>
    </source>
</reference>
<evidence type="ECO:0000256" key="2">
    <source>
        <dbReference type="SAM" id="Phobius"/>
    </source>
</evidence>
<evidence type="ECO:0000259" key="3">
    <source>
        <dbReference type="SMART" id="SM00858"/>
    </source>
</evidence>
<dbReference type="Pfam" id="PF08666">
    <property type="entry name" value="SAF"/>
    <property type="match status" value="1"/>
</dbReference>
<dbReference type="NCBIfam" id="TIGR03177">
    <property type="entry name" value="pilus_cpaB"/>
    <property type="match status" value="1"/>
</dbReference>
<feature type="compositionally biased region" description="Basic and acidic residues" evidence="1">
    <location>
        <begin position="1"/>
        <end position="20"/>
    </location>
</feature>
<dbReference type="InterPro" id="IPR013974">
    <property type="entry name" value="SAF"/>
</dbReference>
<proteinExistence type="predicted"/>
<organism evidence="4 5">
    <name type="scientific">Paeniglutamicibacter kerguelensis</name>
    <dbReference type="NCBI Taxonomy" id="254788"/>
    <lineage>
        <taxon>Bacteria</taxon>
        <taxon>Bacillati</taxon>
        <taxon>Actinomycetota</taxon>
        <taxon>Actinomycetes</taxon>
        <taxon>Micrococcales</taxon>
        <taxon>Micrococcaceae</taxon>
        <taxon>Paeniglutamicibacter</taxon>
    </lineage>
</organism>
<sequence>MFTLRRTTESGGHRDSRRVLADAGTRGPGVPRGTREPGRSGRELFAKYRRLLAAAVAMLAVVTSLAALAPEAEERVQVLVAGRDLPAGTLLTDSDLALAPVSRSLLPAGGLGRGEPVAGSRLAIPLVAGSPLLETMIIGPGLLAGTPPGTVAVPLRLNDAQTASLLRAGQRVDVVLTEGNGFETAVTSRVLARGLAVLWTGAQPDAAQQGPWGASGADDVAGLIVVAAGSAIAESLSSAPQRGKLAVVLVNP</sequence>
<feature type="region of interest" description="Disordered" evidence="1">
    <location>
        <begin position="1"/>
        <end position="39"/>
    </location>
</feature>
<dbReference type="InterPro" id="IPR017592">
    <property type="entry name" value="Pilus_assmbl_Flp-typ_CpaB"/>
</dbReference>
<gene>
    <name evidence="4" type="ORF">JOF47_002319</name>
</gene>
<feature type="transmembrane region" description="Helical" evidence="2">
    <location>
        <begin position="51"/>
        <end position="69"/>
    </location>
</feature>
<evidence type="ECO:0000313" key="5">
    <source>
        <dbReference type="Proteomes" id="UP001296993"/>
    </source>
</evidence>
<comment type="caution">
    <text evidence="4">The sequence shown here is derived from an EMBL/GenBank/DDBJ whole genome shotgun (WGS) entry which is preliminary data.</text>
</comment>
<accession>A0ABS4XEI8</accession>
<keyword evidence="5" id="KW-1185">Reference proteome</keyword>
<dbReference type="Pfam" id="PF16976">
    <property type="entry name" value="RcpC"/>
    <property type="match status" value="1"/>
</dbReference>
<keyword evidence="2" id="KW-1133">Transmembrane helix</keyword>
<evidence type="ECO:0000256" key="1">
    <source>
        <dbReference type="SAM" id="MobiDB-lite"/>
    </source>
</evidence>
<dbReference type="InterPro" id="IPR031571">
    <property type="entry name" value="RcpC_dom"/>
</dbReference>
<evidence type="ECO:0000313" key="4">
    <source>
        <dbReference type="EMBL" id="MBP2386808.1"/>
    </source>
</evidence>